<dbReference type="OrthoDB" id="7838374at2"/>
<sequence length="198" mass="22938">MTNNTRRVKQRLFSQSYNIGIYQDSLHIADVYMSVKYMTDNAYCVVRKEKIKGYLLKSILKLDKESRINPERVFRSAENNVVVDMPVFNENIIISKLAVNMDNTAYFDHAQDHYPAMVLMEAGKQNCQLWIYKSEVGVFPVLIEMKSNFFHYAELNKDVEIISVKTSDVPKSTMIFDVHLRQGGVAIAEMQYSFKVID</sequence>
<comment type="caution">
    <text evidence="2">The sequence shown here is derived from an EMBL/GenBank/DDBJ whole genome shotgun (WGS) entry which is preliminary data.</text>
</comment>
<feature type="domain" description="A-factor biosynthesis hotdog" evidence="1">
    <location>
        <begin position="73"/>
        <end position="194"/>
    </location>
</feature>
<dbReference type="STRING" id="1219360.GCA_001571305_00059"/>
<accession>A0A4U3F043</accession>
<evidence type="ECO:0000259" key="1">
    <source>
        <dbReference type="Pfam" id="PF03756"/>
    </source>
</evidence>
<dbReference type="EMBL" id="QGAC01000021">
    <property type="protein sequence ID" value="TKJ85776.1"/>
    <property type="molecule type" value="Genomic_DNA"/>
</dbReference>
<dbReference type="Proteomes" id="UP000306393">
    <property type="component" value="Unassembled WGS sequence"/>
</dbReference>
<dbReference type="InterPro" id="IPR005509">
    <property type="entry name" value="AfsA_hotdog_dom"/>
</dbReference>
<evidence type="ECO:0000313" key="2">
    <source>
        <dbReference type="EMBL" id="TKJ85776.1"/>
    </source>
</evidence>
<reference evidence="2 3" key="1">
    <citation type="journal article" date="2019" name="Sci. Rep.">
        <title>Differences in resource use lead to coexistence of seed-transmitted microbial populations.</title>
        <authorList>
            <person name="Torres-Cortes G."/>
            <person name="Garcia B.J."/>
            <person name="Compant S."/>
            <person name="Rezki S."/>
            <person name="Jones P."/>
            <person name="Preveaux A."/>
            <person name="Briand M."/>
            <person name="Roulet A."/>
            <person name="Bouchez O."/>
            <person name="Jacobson D."/>
            <person name="Barret M."/>
        </authorList>
    </citation>
    <scope>NUCLEOTIDE SEQUENCE [LARGE SCALE GENOMIC DNA]</scope>
    <source>
        <strain evidence="2 3">CFBP13511</strain>
    </source>
</reference>
<organism evidence="2 3">
    <name type="scientific">Erwinia persicina</name>
    <dbReference type="NCBI Taxonomy" id="55211"/>
    <lineage>
        <taxon>Bacteria</taxon>
        <taxon>Pseudomonadati</taxon>
        <taxon>Pseudomonadota</taxon>
        <taxon>Gammaproteobacteria</taxon>
        <taxon>Enterobacterales</taxon>
        <taxon>Erwiniaceae</taxon>
        <taxon>Erwinia</taxon>
    </lineage>
</organism>
<dbReference type="AlphaFoldDB" id="A0A4U3F043"/>
<gene>
    <name evidence="2" type="ORF">EpCFBP13511_19215</name>
</gene>
<evidence type="ECO:0000313" key="3">
    <source>
        <dbReference type="Proteomes" id="UP000306393"/>
    </source>
</evidence>
<protein>
    <recommendedName>
        <fullName evidence="1">A-factor biosynthesis hotdog domain-containing protein</fullName>
    </recommendedName>
</protein>
<name>A0A4U3F043_9GAMM</name>
<proteinExistence type="predicted"/>
<dbReference type="Pfam" id="PF03756">
    <property type="entry name" value="AfsA"/>
    <property type="match status" value="1"/>
</dbReference>